<organism evidence="8 9">
    <name type="scientific">Elysia marginata</name>
    <dbReference type="NCBI Taxonomy" id="1093978"/>
    <lineage>
        <taxon>Eukaryota</taxon>
        <taxon>Metazoa</taxon>
        <taxon>Spiralia</taxon>
        <taxon>Lophotrochozoa</taxon>
        <taxon>Mollusca</taxon>
        <taxon>Gastropoda</taxon>
        <taxon>Heterobranchia</taxon>
        <taxon>Euthyneura</taxon>
        <taxon>Panpulmonata</taxon>
        <taxon>Sacoglossa</taxon>
        <taxon>Placobranchoidea</taxon>
        <taxon>Plakobranchidae</taxon>
        <taxon>Elysia</taxon>
    </lineage>
</organism>
<feature type="region of interest" description="Disordered" evidence="6">
    <location>
        <begin position="106"/>
        <end position="156"/>
    </location>
</feature>
<feature type="non-terminal residue" evidence="8">
    <location>
        <position position="483"/>
    </location>
</feature>
<dbReference type="FunFam" id="3.40.50.1000:FF:000078">
    <property type="entry name" value="Bifunctional polynucleotide phosphatase/kinase"/>
    <property type="match status" value="1"/>
</dbReference>
<feature type="compositionally biased region" description="Basic and acidic residues" evidence="6">
    <location>
        <begin position="125"/>
        <end position="156"/>
    </location>
</feature>
<evidence type="ECO:0000313" key="8">
    <source>
        <dbReference type="EMBL" id="GFR81523.1"/>
    </source>
</evidence>
<dbReference type="InterPro" id="IPR013954">
    <property type="entry name" value="PNK3P"/>
</dbReference>
<feature type="domain" description="PNK FHA" evidence="7">
    <location>
        <begin position="11"/>
        <end position="79"/>
    </location>
</feature>
<evidence type="ECO:0000313" key="9">
    <source>
        <dbReference type="Proteomes" id="UP000762676"/>
    </source>
</evidence>
<dbReference type="GO" id="GO:0006281">
    <property type="term" value="P:DNA repair"/>
    <property type="evidence" value="ECO:0007669"/>
    <property type="project" value="UniProtKB-KW"/>
</dbReference>
<dbReference type="SUPFAM" id="SSF56784">
    <property type="entry name" value="HAD-like"/>
    <property type="match status" value="1"/>
</dbReference>
<dbReference type="Gene3D" id="3.40.50.300">
    <property type="entry name" value="P-loop containing nucleotide triphosphate hydrolases"/>
    <property type="match status" value="1"/>
</dbReference>
<dbReference type="NCBIfam" id="TIGR01662">
    <property type="entry name" value="HAD-SF-IIIA"/>
    <property type="match status" value="1"/>
</dbReference>
<dbReference type="PANTHER" id="PTHR12083">
    <property type="entry name" value="BIFUNCTIONAL POLYNUCLEOTIDE PHOSPHATASE/KINASE"/>
    <property type="match status" value="1"/>
</dbReference>
<keyword evidence="9" id="KW-1185">Reference proteome</keyword>
<dbReference type="GO" id="GO:0003690">
    <property type="term" value="F:double-stranded DNA binding"/>
    <property type="evidence" value="ECO:0007669"/>
    <property type="project" value="TreeGrafter"/>
</dbReference>
<dbReference type="NCBIfam" id="TIGR01664">
    <property type="entry name" value="DNA-3'-Pase"/>
    <property type="match status" value="1"/>
</dbReference>
<dbReference type="InterPro" id="IPR036412">
    <property type="entry name" value="HAD-like_sf"/>
</dbReference>
<dbReference type="InterPro" id="IPR008984">
    <property type="entry name" value="SMAD_FHA_dom_sf"/>
</dbReference>
<dbReference type="Pfam" id="PF17913">
    <property type="entry name" value="FHA_2"/>
    <property type="match status" value="1"/>
</dbReference>
<evidence type="ECO:0000256" key="4">
    <source>
        <dbReference type="ARBA" id="ARBA00023204"/>
    </source>
</evidence>
<accession>A0AAV4G7M7</accession>
<dbReference type="Proteomes" id="UP000762676">
    <property type="component" value="Unassembled WGS sequence"/>
</dbReference>
<evidence type="ECO:0000256" key="1">
    <source>
        <dbReference type="ARBA" id="ARBA00004123"/>
    </source>
</evidence>
<evidence type="ECO:0000256" key="3">
    <source>
        <dbReference type="ARBA" id="ARBA00022801"/>
    </source>
</evidence>
<dbReference type="GO" id="GO:0046404">
    <property type="term" value="F:ATP-dependent polydeoxyribonucleotide 5'-hydroxyl-kinase activity"/>
    <property type="evidence" value="ECO:0007669"/>
    <property type="project" value="TreeGrafter"/>
</dbReference>
<feature type="region of interest" description="Disordered" evidence="6">
    <location>
        <begin position="191"/>
        <end position="226"/>
    </location>
</feature>
<dbReference type="GO" id="GO:0046403">
    <property type="term" value="F:polynucleotide 3'-phosphatase activity"/>
    <property type="evidence" value="ECO:0007669"/>
    <property type="project" value="TreeGrafter"/>
</dbReference>
<comment type="subcellular location">
    <subcellularLocation>
        <location evidence="1">Nucleus</location>
    </subcellularLocation>
</comment>
<evidence type="ECO:0000256" key="6">
    <source>
        <dbReference type="SAM" id="MobiDB-lite"/>
    </source>
</evidence>
<dbReference type="AlphaFoldDB" id="A0AAV4G7M7"/>
<dbReference type="InterPro" id="IPR006549">
    <property type="entry name" value="HAD-SF_hydro_IIIA"/>
</dbReference>
<dbReference type="InterPro" id="IPR027417">
    <property type="entry name" value="P-loop_NTPase"/>
</dbReference>
<protein>
    <submittedName>
        <fullName evidence="8">Bifunctional polynucleotide phosphatase/kinase</fullName>
    </submittedName>
</protein>
<dbReference type="PANTHER" id="PTHR12083:SF9">
    <property type="entry name" value="BIFUNCTIONAL POLYNUCLEOTIDE PHOSPHATASE_KINASE"/>
    <property type="match status" value="1"/>
</dbReference>
<reference evidence="8 9" key="1">
    <citation type="journal article" date="2021" name="Elife">
        <title>Chloroplast acquisition without the gene transfer in kleptoplastic sea slugs, Plakobranchus ocellatus.</title>
        <authorList>
            <person name="Maeda T."/>
            <person name="Takahashi S."/>
            <person name="Yoshida T."/>
            <person name="Shimamura S."/>
            <person name="Takaki Y."/>
            <person name="Nagai Y."/>
            <person name="Toyoda A."/>
            <person name="Suzuki Y."/>
            <person name="Arimoto A."/>
            <person name="Ishii H."/>
            <person name="Satoh N."/>
            <person name="Nishiyama T."/>
            <person name="Hasebe M."/>
            <person name="Maruyama T."/>
            <person name="Minagawa J."/>
            <person name="Obokata J."/>
            <person name="Shigenobu S."/>
        </authorList>
    </citation>
    <scope>NUCLEOTIDE SEQUENCE [LARGE SCALE GENOMIC DNA]</scope>
</reference>
<evidence type="ECO:0000259" key="7">
    <source>
        <dbReference type="Pfam" id="PF17913"/>
    </source>
</evidence>
<comment type="caution">
    <text evidence="8">The sequence shown here is derived from an EMBL/GenBank/DDBJ whole genome shotgun (WGS) entry which is preliminary data.</text>
</comment>
<feature type="compositionally biased region" description="Low complexity" evidence="6">
    <location>
        <begin position="195"/>
        <end position="226"/>
    </location>
</feature>
<dbReference type="InterPro" id="IPR006551">
    <property type="entry name" value="Polynucleotide_phosphatase"/>
</dbReference>
<sequence>MSAYKSCTVSCQLICLQNSHEPIALPDGETITIGRTPQTKITDARCSRNQVSLTANWTKREVKVTQLGVNNSSVDEKDIGRNNDIIVKPSSTLFVIAGAFPHRITFKSTKKDDSPPTPKVTSKRSHADEMKSSDAKKRKLEDAINKSESNKSEEKLKQNLANTVAMQANDGSDSDEDLRQKAAKLNELKKEALKEASTSSESKSKPSSKSNGSTSSTKSSSSCSTSSSQAAEKSKWTSHDQLQVFTSKGVTSHRKVAAFDMDGTIIVTKSGKVFPTDRDDWQILHPNIFNKMKELHTKGFKIVFFTNQLGVAKGKTNIDDLKIKVANIVKKLQVPVQVFIATHEGKYRKPCDGMWEKLCKNYNSGKDIDLKTSFYVGDAAGREKDWAPKKKKDFSCSDRLFALNTGVTFFTPEEYFLNEKPTKKYKMPVFDPRKLDPNDNCVPSGTFTPNKKELVLLVGFPACGKSFFSSNILKPKGYKIVSR</sequence>
<dbReference type="CDD" id="cd01625">
    <property type="entry name" value="HAD_PNP"/>
    <property type="match status" value="1"/>
</dbReference>
<proteinExistence type="predicted"/>
<keyword evidence="2" id="KW-0227">DNA damage</keyword>
<dbReference type="EMBL" id="BMAT01011888">
    <property type="protein sequence ID" value="GFR81523.1"/>
    <property type="molecule type" value="Genomic_DNA"/>
</dbReference>
<name>A0AAV4G7M7_9GAST</name>
<dbReference type="InterPro" id="IPR023214">
    <property type="entry name" value="HAD_sf"/>
</dbReference>
<keyword evidence="4" id="KW-0234">DNA repair</keyword>
<keyword evidence="3" id="KW-0378">Hydrolase</keyword>
<dbReference type="Gene3D" id="2.60.200.20">
    <property type="match status" value="1"/>
</dbReference>
<dbReference type="Pfam" id="PF08645">
    <property type="entry name" value="PNK3P"/>
    <property type="match status" value="1"/>
</dbReference>
<gene>
    <name evidence="8" type="ORF">ElyMa_005927800</name>
</gene>
<evidence type="ECO:0000256" key="2">
    <source>
        <dbReference type="ARBA" id="ARBA00022763"/>
    </source>
</evidence>
<dbReference type="SUPFAM" id="SSF49879">
    <property type="entry name" value="SMAD/FHA domain"/>
    <property type="match status" value="1"/>
</dbReference>
<keyword evidence="5" id="KW-0539">Nucleus</keyword>
<dbReference type="Gene3D" id="3.40.50.1000">
    <property type="entry name" value="HAD superfamily/HAD-like"/>
    <property type="match status" value="1"/>
</dbReference>
<dbReference type="GO" id="GO:0005634">
    <property type="term" value="C:nucleus"/>
    <property type="evidence" value="ECO:0007669"/>
    <property type="project" value="UniProtKB-SubCell"/>
</dbReference>
<evidence type="ECO:0000256" key="5">
    <source>
        <dbReference type="ARBA" id="ARBA00023242"/>
    </source>
</evidence>
<dbReference type="InterPro" id="IPR041388">
    <property type="entry name" value="FHA_2"/>
</dbReference>